<dbReference type="Gramene" id="TraesSTA6B03G03617620.1">
    <property type="protein sequence ID" value="TraesSTA6B03G03617620.1.CDS1"/>
    <property type="gene ID" value="TraesSTA6B03G03617620"/>
</dbReference>
<dbReference type="PANTHER" id="PTHR33085">
    <property type="entry name" value="OS12G0113100 PROTEIN-RELATED"/>
    <property type="match status" value="1"/>
</dbReference>
<evidence type="ECO:0008006" key="4">
    <source>
        <dbReference type="Google" id="ProtNLM"/>
    </source>
</evidence>
<dbReference type="Pfam" id="PF07893">
    <property type="entry name" value="DUF1668"/>
    <property type="match status" value="1"/>
</dbReference>
<evidence type="ECO:0000313" key="3">
    <source>
        <dbReference type="Proteomes" id="UP000019116"/>
    </source>
</evidence>
<dbReference type="AlphaFoldDB" id="A0A3B6PV10"/>
<protein>
    <recommendedName>
        <fullName evidence="4">F-box associated domain-containing protein</fullName>
    </recommendedName>
</protein>
<proteinExistence type="predicted"/>
<dbReference type="Gramene" id="TraesRN6B0101183300.1">
    <property type="protein sequence ID" value="TraesRN6B0101183300.1"/>
    <property type="gene ID" value="TraesRN6B0101183300"/>
</dbReference>
<dbReference type="SUPFAM" id="SSF117281">
    <property type="entry name" value="Kelch motif"/>
    <property type="match status" value="1"/>
</dbReference>
<name>A0A3B6PV10_WHEAT</name>
<dbReference type="Gramene" id="TraesSYM6B03G03571310.1">
    <property type="protein sequence ID" value="TraesSYM6B03G03571310.1.CDS1"/>
    <property type="gene ID" value="TraesSYM6B03G03571310"/>
</dbReference>
<dbReference type="Proteomes" id="UP000019116">
    <property type="component" value="Chromosome 6B"/>
</dbReference>
<dbReference type="InterPro" id="IPR015915">
    <property type="entry name" value="Kelch-typ_b-propeller"/>
</dbReference>
<dbReference type="PANTHER" id="PTHR33085:SF132">
    <property type="entry name" value="OS02G0198100 PROTEIN"/>
    <property type="match status" value="1"/>
</dbReference>
<dbReference type="Gramene" id="TraesCS6B03G1206800.1">
    <property type="protein sequence ID" value="TraesCS6B03G1206800.1.CDS1"/>
    <property type="gene ID" value="TraesCS6B03G1206800"/>
</dbReference>
<dbReference type="OrthoDB" id="673361at2759"/>
<reference evidence="2" key="2">
    <citation type="submission" date="2018-10" db="UniProtKB">
        <authorList>
            <consortium name="EnsemblPlants"/>
        </authorList>
    </citation>
    <scope>IDENTIFICATION</scope>
</reference>
<dbReference type="Gramene" id="TraesARI6B03G03589470.1">
    <property type="protein sequence ID" value="TraesARI6B03G03589470.1.CDS1"/>
    <property type="gene ID" value="TraesARI6B03G03589470"/>
</dbReference>
<dbReference type="InterPro" id="IPR012871">
    <property type="entry name" value="DUF1668_ORYSA"/>
</dbReference>
<evidence type="ECO:0000256" key="1">
    <source>
        <dbReference type="SAM" id="MobiDB-lite"/>
    </source>
</evidence>
<feature type="region of interest" description="Disordered" evidence="1">
    <location>
        <begin position="1"/>
        <end position="30"/>
    </location>
</feature>
<dbReference type="EnsemblPlants" id="TraesCS6B02G431200.1">
    <property type="protein sequence ID" value="TraesCS6B02G431200.1.cds1"/>
    <property type="gene ID" value="TraesCS6B02G431200"/>
</dbReference>
<organism evidence="2">
    <name type="scientific">Triticum aestivum</name>
    <name type="common">Wheat</name>
    <dbReference type="NCBI Taxonomy" id="4565"/>
    <lineage>
        <taxon>Eukaryota</taxon>
        <taxon>Viridiplantae</taxon>
        <taxon>Streptophyta</taxon>
        <taxon>Embryophyta</taxon>
        <taxon>Tracheophyta</taxon>
        <taxon>Spermatophyta</taxon>
        <taxon>Magnoliopsida</taxon>
        <taxon>Liliopsida</taxon>
        <taxon>Poales</taxon>
        <taxon>Poaceae</taxon>
        <taxon>BOP clade</taxon>
        <taxon>Pooideae</taxon>
        <taxon>Triticodae</taxon>
        <taxon>Triticeae</taxon>
        <taxon>Triticinae</taxon>
        <taxon>Triticum</taxon>
    </lineage>
</organism>
<dbReference type="Gramene" id="TraesMAC6B03G03623470.1">
    <property type="protein sequence ID" value="TraesMAC6B03G03623470.1.CDS1"/>
    <property type="gene ID" value="TraesMAC6B03G03623470"/>
</dbReference>
<dbReference type="Gramene" id="TraesLDM6B03G03627830.1">
    <property type="protein sequence ID" value="TraesLDM6B03G03627830.1.CDS1"/>
    <property type="gene ID" value="TraesLDM6B03G03627830"/>
</dbReference>
<sequence length="376" mass="41032">METRSRGGGAEQGLRKRARAGEPRDQPPPNGLYLVVEHETENKCEVIKPPSHAGAPFGAPGMSFVAVSSSNHGGDWIVGVGGKTTVTYDAGTSEVIRGPPVLSPKHQPVLISHGGMLYAITRRPRVVPWTDFEVLSFEDGIPSINYPYATEKECFAYWEELPPPPFFPCRLTPIEFRNPPEVCVGSYAAVDGRIFLSLQQEEGTYVFHVASKTWERVDDSNLPFIGPAAPLCDRMFAACTKTRSNNEDAITLFSLPMDGSTKWLPIREFVVGPTDHVSRQFLCPLPGGRSFCWINTMHPDSATSIQLNSKLKSVLATFTIFQLKNLEGNDDFSASSVTLEKLGKPGQLIHTLSEGESSPVTLIAALTHNATSACDL</sequence>
<keyword evidence="3" id="KW-1185">Reference proteome</keyword>
<dbReference type="Gramene" id="TraesCAD_scaffold_015900_01G000200.1">
    <property type="protein sequence ID" value="TraesCAD_scaffold_015900_01G000200.1"/>
    <property type="gene ID" value="TraesCAD_scaffold_015900_01G000200"/>
</dbReference>
<evidence type="ECO:0000313" key="2">
    <source>
        <dbReference type="EnsemblPlants" id="TraesCS6B02G431200.1.cds1"/>
    </source>
</evidence>
<feature type="compositionally biased region" description="Gly residues" evidence="1">
    <location>
        <begin position="1"/>
        <end position="11"/>
    </location>
</feature>
<reference evidence="2" key="1">
    <citation type="submission" date="2018-08" db="EMBL/GenBank/DDBJ databases">
        <authorList>
            <person name="Rossello M."/>
        </authorList>
    </citation>
    <scope>NUCLEOTIDE SEQUENCE [LARGE SCALE GENOMIC DNA]</scope>
    <source>
        <strain evidence="2">cv. Chinese Spring</strain>
    </source>
</reference>
<accession>A0A3B6PV10</accession>
<dbReference type="OMA" id="HNATSAC"/>
<dbReference type="Gramene" id="TraesCS6B02G431200.1">
    <property type="protein sequence ID" value="TraesCS6B02G431200.1.cds1"/>
    <property type="gene ID" value="TraesCS6B02G431200"/>
</dbReference>
<dbReference type="Gene3D" id="2.120.10.80">
    <property type="entry name" value="Kelch-type beta propeller"/>
    <property type="match status" value="1"/>
</dbReference>